<evidence type="ECO:0000313" key="2">
    <source>
        <dbReference type="EMBL" id="CCJ33873.1"/>
    </source>
</evidence>
<comment type="caution">
    <text evidence="2">The sequence shown here is derived from an EMBL/GenBank/DDBJ whole genome shotgun (WGS) entry which is preliminary data.</text>
</comment>
<dbReference type="InterPro" id="IPR016188">
    <property type="entry name" value="PurM-like_N"/>
</dbReference>
<keyword evidence="2" id="KW-0418">Kinase</keyword>
<sequence>MDIGKLPNEILREKILRKIRKINEDVIVTPSIGEDCAAIKFDDEVCVVTTDPITAATKDIGKIGVIINSNDIASSGVRPIGITVTLLAPPNAKIEEIENIMDDIIKTCEGLNIDILGGHTEITDAVNRYILSITAIGKGKNIVKTGGAKVGDDLIMTGYAGLEGTFILANELYDKLIFKVDKHILDKVKKIAAVYQRFGGWTCCRQIWG</sequence>
<dbReference type="InterPro" id="IPR011854">
    <property type="entry name" value="HypE"/>
</dbReference>
<name>I7LJR3_9CLOT</name>
<dbReference type="SUPFAM" id="SSF55326">
    <property type="entry name" value="PurM N-terminal domain-like"/>
    <property type="match status" value="1"/>
</dbReference>
<dbReference type="Gene3D" id="3.30.1330.10">
    <property type="entry name" value="PurM-like, N-terminal domain"/>
    <property type="match status" value="1"/>
</dbReference>
<dbReference type="eggNOG" id="COG0309">
    <property type="taxonomic scope" value="Bacteria"/>
</dbReference>
<keyword evidence="2" id="KW-0808">Transferase</keyword>
<dbReference type="EMBL" id="CAKP01000096">
    <property type="protein sequence ID" value="CCJ33873.1"/>
    <property type="molecule type" value="Genomic_DNA"/>
</dbReference>
<dbReference type="Gene3D" id="3.90.650.10">
    <property type="entry name" value="PurM-like C-terminal domain"/>
    <property type="match status" value="1"/>
</dbReference>
<accession>I7LJR3</accession>
<dbReference type="Proteomes" id="UP000007652">
    <property type="component" value="Unassembled WGS sequence"/>
</dbReference>
<dbReference type="Pfam" id="PF00586">
    <property type="entry name" value="AIRS"/>
    <property type="match status" value="1"/>
</dbReference>
<dbReference type="EC" id="2.7.4.16" evidence="2"/>
<organism evidence="2 3">
    <name type="scientific">Caloramator australicus RC3</name>
    <dbReference type="NCBI Taxonomy" id="857293"/>
    <lineage>
        <taxon>Bacteria</taxon>
        <taxon>Bacillati</taxon>
        <taxon>Bacillota</taxon>
        <taxon>Clostridia</taxon>
        <taxon>Eubacteriales</taxon>
        <taxon>Clostridiaceae</taxon>
        <taxon>Caloramator</taxon>
    </lineage>
</organism>
<dbReference type="RefSeq" id="WP_008909131.1">
    <property type="nucleotide sequence ID" value="NZ_CAKP01000096.1"/>
</dbReference>
<dbReference type="GO" id="GO:0009030">
    <property type="term" value="F:thiamine-phosphate kinase activity"/>
    <property type="evidence" value="ECO:0007669"/>
    <property type="project" value="UniProtKB-EC"/>
</dbReference>
<dbReference type="STRING" id="857293.CAAU_1789"/>
<proteinExistence type="predicted"/>
<dbReference type="PANTHER" id="PTHR30303:SF4">
    <property type="entry name" value="HYDROGENASE EXPRESSION_FORMATION PROTEIN HYPE"/>
    <property type="match status" value="1"/>
</dbReference>
<dbReference type="PANTHER" id="PTHR30303">
    <property type="entry name" value="HYDROGENASE ISOENZYMES FORMATION PROTEIN HYPE"/>
    <property type="match status" value="1"/>
</dbReference>
<evidence type="ECO:0000259" key="1">
    <source>
        <dbReference type="Pfam" id="PF00586"/>
    </source>
</evidence>
<dbReference type="InterPro" id="IPR036921">
    <property type="entry name" value="PurM-like_N_sf"/>
</dbReference>
<evidence type="ECO:0000313" key="3">
    <source>
        <dbReference type="Proteomes" id="UP000007652"/>
    </source>
</evidence>
<protein>
    <submittedName>
        <fullName evidence="2">Thiamine-monophosphate kinase</fullName>
        <ecNumber evidence="2">2.7.4.16</ecNumber>
    </submittedName>
</protein>
<dbReference type="GO" id="GO:0051604">
    <property type="term" value="P:protein maturation"/>
    <property type="evidence" value="ECO:0007669"/>
    <property type="project" value="TreeGrafter"/>
</dbReference>
<dbReference type="AlphaFoldDB" id="I7LJR3"/>
<keyword evidence="3" id="KW-1185">Reference proteome</keyword>
<dbReference type="InterPro" id="IPR036676">
    <property type="entry name" value="PurM-like_C_sf"/>
</dbReference>
<gene>
    <name evidence="2" type="ORF">CAAU_1789</name>
</gene>
<feature type="domain" description="PurM-like N-terminal" evidence="1">
    <location>
        <begin position="33"/>
        <end position="137"/>
    </location>
</feature>
<reference evidence="2 3" key="1">
    <citation type="journal article" date="2011" name="J. Bacteriol.">
        <title>Draft genome sequence of Caloramator australicus strain RC3T, a thermoanaerobe from the Great Artesian Basin of Australia.</title>
        <authorList>
            <person name="Ogg C.D."/>
            <person name="Patel B.K.C."/>
        </authorList>
    </citation>
    <scope>NUCLEOTIDE SEQUENCE [LARGE SCALE GENOMIC DNA]</scope>
    <source>
        <strain evidence="2 3">RC3</strain>
    </source>
</reference>